<dbReference type="PANTHER" id="PTHR35850">
    <property type="entry name" value="CYTOPLASMIC PROTEIN-RELATED"/>
    <property type="match status" value="1"/>
</dbReference>
<accession>A0A420WAG9</accession>
<comment type="caution">
    <text evidence="1">The sequence shown here is derived from an EMBL/GenBank/DDBJ whole genome shotgun (WGS) entry which is preliminary data.</text>
</comment>
<organism evidence="1 2">
    <name type="scientific">Oceanibaculum indicum</name>
    <dbReference type="NCBI Taxonomy" id="526216"/>
    <lineage>
        <taxon>Bacteria</taxon>
        <taxon>Pseudomonadati</taxon>
        <taxon>Pseudomonadota</taxon>
        <taxon>Alphaproteobacteria</taxon>
        <taxon>Rhodospirillales</taxon>
        <taxon>Oceanibaculaceae</taxon>
        <taxon>Oceanibaculum</taxon>
    </lineage>
</organism>
<dbReference type="Proteomes" id="UP000277424">
    <property type="component" value="Unassembled WGS sequence"/>
</dbReference>
<dbReference type="NCBIfam" id="TIGR03358">
    <property type="entry name" value="VI_chp_5"/>
    <property type="match status" value="1"/>
</dbReference>
<dbReference type="PANTHER" id="PTHR35850:SF1">
    <property type="entry name" value="TYPE VI SECRETION SYSTEM SHEATH PROTEIN TSSB1"/>
    <property type="match status" value="1"/>
</dbReference>
<dbReference type="EMBL" id="RBIG01000005">
    <property type="protein sequence ID" value="RKQ67946.1"/>
    <property type="molecule type" value="Genomic_DNA"/>
</dbReference>
<proteinExistence type="predicted"/>
<evidence type="ECO:0000313" key="1">
    <source>
        <dbReference type="EMBL" id="RKQ67946.1"/>
    </source>
</evidence>
<dbReference type="InterPro" id="IPR008312">
    <property type="entry name" value="T6SS_TssB1"/>
</dbReference>
<name>A0A420WAG9_9PROT</name>
<gene>
    <name evidence="1" type="ORF">BCL74_3607</name>
</gene>
<dbReference type="AlphaFoldDB" id="A0A420WAG9"/>
<evidence type="ECO:0000313" key="2">
    <source>
        <dbReference type="Proteomes" id="UP000277424"/>
    </source>
</evidence>
<dbReference type="Pfam" id="PF05591">
    <property type="entry name" value="T6SS_VipA"/>
    <property type="match status" value="1"/>
</dbReference>
<sequence length="199" mass="21392">MFLVDTKTSAQKLIAKDNPPRVQITYEVYTKGATLAVSLPFVAGIMADLAGQTERAVPYAERDFIQLDNDSFAQFMGRIGPSVKAVWTDQNGDDAGDTLTFQTMDDFGPGAIAARAEGIAPLFADRRALMGLQARLDGNSAFQQTVMAILQPAGDDNKPETDPAKINASLTALLTEVLQQRSQYEAEVAADQKALPPPS</sequence>
<reference evidence="1 2" key="1">
    <citation type="submission" date="2018-10" db="EMBL/GenBank/DDBJ databases">
        <title>Comparative analysis of microorganisms from saline springs in Andes Mountain Range, Colombia.</title>
        <authorList>
            <person name="Rubin E."/>
        </authorList>
    </citation>
    <scope>NUCLEOTIDE SEQUENCE [LARGE SCALE GENOMIC DNA]</scope>
    <source>
        <strain evidence="1 2">USBA 36</strain>
    </source>
</reference>
<dbReference type="RefSeq" id="WP_008945006.1">
    <property type="nucleotide sequence ID" value="NZ_RBIG01000005.1"/>
</dbReference>
<protein>
    <submittedName>
        <fullName evidence="1">Type VI secretion system protein ImpB</fullName>
    </submittedName>
</protein>